<evidence type="ECO:0000313" key="6">
    <source>
        <dbReference type="Proteomes" id="UP001500298"/>
    </source>
</evidence>
<dbReference type="InterPro" id="IPR039418">
    <property type="entry name" value="LexA-like"/>
</dbReference>
<comment type="caution">
    <text evidence="5">The sequence shown here is derived from an EMBL/GenBank/DDBJ whole genome shotgun (WGS) entry which is preliminary data.</text>
</comment>
<evidence type="ECO:0000256" key="3">
    <source>
        <dbReference type="ARBA" id="ARBA00023163"/>
    </source>
</evidence>
<dbReference type="RefSeq" id="WP_345374228.1">
    <property type="nucleotide sequence ID" value="NZ_BAABJX010000057.1"/>
</dbReference>
<name>A0ABP9DIA7_9BACT</name>
<dbReference type="Pfam" id="PF01381">
    <property type="entry name" value="HTH_3"/>
    <property type="match status" value="1"/>
</dbReference>
<dbReference type="PANTHER" id="PTHR40661:SF1">
    <property type="entry name" value="HTH CRO_C1-TYPE DOMAIN-CONTAINING PROTEIN"/>
    <property type="match status" value="1"/>
</dbReference>
<dbReference type="Pfam" id="PF00717">
    <property type="entry name" value="Peptidase_S24"/>
    <property type="match status" value="1"/>
</dbReference>
<gene>
    <name evidence="5" type="ORF">GCM10023331_35330</name>
</gene>
<dbReference type="PROSITE" id="PS50943">
    <property type="entry name" value="HTH_CROC1"/>
    <property type="match status" value="1"/>
</dbReference>
<dbReference type="Proteomes" id="UP001500298">
    <property type="component" value="Unassembled WGS sequence"/>
</dbReference>
<accession>A0ABP9DIA7</accession>
<evidence type="ECO:0000313" key="5">
    <source>
        <dbReference type="EMBL" id="GAA4847553.1"/>
    </source>
</evidence>
<protein>
    <recommendedName>
        <fullName evidence="4">HTH cro/C1-type domain-containing protein</fullName>
    </recommendedName>
</protein>
<reference evidence="6" key="1">
    <citation type="journal article" date="2019" name="Int. J. Syst. Evol. Microbiol.">
        <title>The Global Catalogue of Microorganisms (GCM) 10K type strain sequencing project: providing services to taxonomists for standard genome sequencing and annotation.</title>
        <authorList>
            <consortium name="The Broad Institute Genomics Platform"/>
            <consortium name="The Broad Institute Genome Sequencing Center for Infectious Disease"/>
            <person name="Wu L."/>
            <person name="Ma J."/>
        </authorList>
    </citation>
    <scope>NUCLEOTIDE SEQUENCE [LARGE SCALE GENOMIC DNA]</scope>
    <source>
        <strain evidence="6">JCM 18326</strain>
    </source>
</reference>
<sequence length="257" mass="29260">MFFNINLKYLRQLHNVTQQELGDAVGVSRKNIGAYEANREPRLDILLNIANYFNVSLDDLMQKDLREQALQEAKRKEALTSFAAGDQMRVLSITVDHTDEEYIEMVPEKASAGYSSGFADPEYLRELPKYQLPFLDHYNTYRAFELSGDSMLPLQSGDIVIGMLVTDWTSVKDGDTCILVTAEGIVFKQVFNTIETTGKLLLKSTNPIYPHYDMSIEEVREVWKYTAHIGRAFPDLQGDEALKQAVETLKDQLYKDA</sequence>
<keyword evidence="2" id="KW-0238">DNA-binding</keyword>
<proteinExistence type="predicted"/>
<keyword evidence="3" id="KW-0804">Transcription</keyword>
<evidence type="ECO:0000259" key="4">
    <source>
        <dbReference type="PROSITE" id="PS50943"/>
    </source>
</evidence>
<dbReference type="SUPFAM" id="SSF51306">
    <property type="entry name" value="LexA/Signal peptidase"/>
    <property type="match status" value="1"/>
</dbReference>
<feature type="domain" description="HTH cro/C1-type" evidence="4">
    <location>
        <begin position="7"/>
        <end position="60"/>
    </location>
</feature>
<dbReference type="Gene3D" id="2.10.109.10">
    <property type="entry name" value="Umud Fragment, subunit A"/>
    <property type="match status" value="1"/>
</dbReference>
<dbReference type="SMART" id="SM00530">
    <property type="entry name" value="HTH_XRE"/>
    <property type="match status" value="1"/>
</dbReference>
<dbReference type="CDD" id="cd00093">
    <property type="entry name" value="HTH_XRE"/>
    <property type="match status" value="1"/>
</dbReference>
<evidence type="ECO:0000256" key="2">
    <source>
        <dbReference type="ARBA" id="ARBA00023125"/>
    </source>
</evidence>
<dbReference type="EMBL" id="BAABJX010000057">
    <property type="protein sequence ID" value="GAA4847553.1"/>
    <property type="molecule type" value="Genomic_DNA"/>
</dbReference>
<dbReference type="InterPro" id="IPR001387">
    <property type="entry name" value="Cro/C1-type_HTH"/>
</dbReference>
<keyword evidence="6" id="KW-1185">Reference proteome</keyword>
<keyword evidence="1" id="KW-0805">Transcription regulation</keyword>
<dbReference type="CDD" id="cd06529">
    <property type="entry name" value="S24_LexA-like"/>
    <property type="match status" value="1"/>
</dbReference>
<dbReference type="InterPro" id="IPR015927">
    <property type="entry name" value="Peptidase_S24_S26A/B/C"/>
</dbReference>
<organism evidence="5 6">
    <name type="scientific">Algivirga pacifica</name>
    <dbReference type="NCBI Taxonomy" id="1162670"/>
    <lineage>
        <taxon>Bacteria</taxon>
        <taxon>Pseudomonadati</taxon>
        <taxon>Bacteroidota</taxon>
        <taxon>Cytophagia</taxon>
        <taxon>Cytophagales</taxon>
        <taxon>Flammeovirgaceae</taxon>
        <taxon>Algivirga</taxon>
    </lineage>
</organism>
<evidence type="ECO:0000256" key="1">
    <source>
        <dbReference type="ARBA" id="ARBA00023015"/>
    </source>
</evidence>
<dbReference type="InterPro" id="IPR010982">
    <property type="entry name" value="Lambda_DNA-bd_dom_sf"/>
</dbReference>
<dbReference type="Gene3D" id="1.10.260.40">
    <property type="entry name" value="lambda repressor-like DNA-binding domains"/>
    <property type="match status" value="1"/>
</dbReference>
<dbReference type="SUPFAM" id="SSF47413">
    <property type="entry name" value="lambda repressor-like DNA-binding domains"/>
    <property type="match status" value="1"/>
</dbReference>
<dbReference type="InterPro" id="IPR036286">
    <property type="entry name" value="LexA/Signal_pep-like_sf"/>
</dbReference>
<dbReference type="PANTHER" id="PTHR40661">
    <property type="match status" value="1"/>
</dbReference>